<organism evidence="1 2">
    <name type="scientific">Amycolatopsis thermalba</name>
    <dbReference type="NCBI Taxonomy" id="944492"/>
    <lineage>
        <taxon>Bacteria</taxon>
        <taxon>Bacillati</taxon>
        <taxon>Actinomycetota</taxon>
        <taxon>Actinomycetes</taxon>
        <taxon>Pseudonocardiales</taxon>
        <taxon>Pseudonocardiaceae</taxon>
        <taxon>Amycolatopsis</taxon>
    </lineage>
</organism>
<accession>A0ABY4NNB7</accession>
<proteinExistence type="predicted"/>
<gene>
    <name evidence="1" type="ORF">L1857_04290</name>
</gene>
<keyword evidence="2" id="KW-1185">Reference proteome</keyword>
<protein>
    <submittedName>
        <fullName evidence="1">DUF5988 family protein</fullName>
    </submittedName>
</protein>
<dbReference type="EMBL" id="CP091196">
    <property type="protein sequence ID" value="UQS22094.1"/>
    <property type="molecule type" value="Genomic_DNA"/>
</dbReference>
<evidence type="ECO:0000313" key="2">
    <source>
        <dbReference type="Proteomes" id="UP000830158"/>
    </source>
</evidence>
<evidence type="ECO:0000313" key="1">
    <source>
        <dbReference type="EMBL" id="UQS22094.1"/>
    </source>
</evidence>
<name>A0ABY4NNB7_9PSEU</name>
<dbReference type="RefSeq" id="WP_116114094.1">
    <property type="nucleotide sequence ID" value="NZ_CP091196.1"/>
</dbReference>
<sequence length="67" mass="7277">MSDALKIQVRLTGGPAGIPPVLEIDPSLLPDGCLKIRFAAGYEHFRLVEQADGAPVFAWSDRTRIAE</sequence>
<dbReference type="Pfam" id="PF19450">
    <property type="entry name" value="DUF5988"/>
    <property type="match status" value="1"/>
</dbReference>
<dbReference type="InterPro" id="IPR046030">
    <property type="entry name" value="DUF5988"/>
</dbReference>
<reference evidence="1" key="1">
    <citation type="submission" date="2022-01" db="EMBL/GenBank/DDBJ databases">
        <title>PSI-footprinting approach for the identification of protein synthesis inhibitor producers.</title>
        <authorList>
            <person name="Handel F."/>
            <person name="Kulik A."/>
            <person name="Wex K.W."/>
            <person name="Berscheid A."/>
            <person name="Saur J.S."/>
            <person name="Winkler A."/>
            <person name="Wibberg D."/>
            <person name="Kalinowski J."/>
            <person name="Broetz-Oesterhelt H."/>
            <person name="Mast Y."/>
        </authorList>
    </citation>
    <scope>NUCLEOTIDE SEQUENCE</scope>
    <source>
        <strain evidence="1">KNN 49.3e</strain>
    </source>
</reference>
<dbReference type="Proteomes" id="UP000830158">
    <property type="component" value="Chromosome"/>
</dbReference>